<dbReference type="InterPro" id="IPR050595">
    <property type="entry name" value="Bact_response_regulator"/>
</dbReference>
<dbReference type="Pfam" id="PF00072">
    <property type="entry name" value="Response_reg"/>
    <property type="match status" value="1"/>
</dbReference>
<keyword evidence="1 3" id="KW-0597">Phosphoprotein</keyword>
<evidence type="ECO:0000259" key="4">
    <source>
        <dbReference type="PROSITE" id="PS50110"/>
    </source>
</evidence>
<dbReference type="HOGENOM" id="CLU_000445_69_8_0"/>
<evidence type="ECO:0000313" key="5">
    <source>
        <dbReference type="EMBL" id="GAK56952.1"/>
    </source>
</evidence>
<dbReference type="EMBL" id="DF820465">
    <property type="protein sequence ID" value="GAK56952.1"/>
    <property type="molecule type" value="Genomic_DNA"/>
</dbReference>
<gene>
    <name evidence="5" type="ORF">U27_03916</name>
</gene>
<sequence length="130" mass="14773">MSDQPKKILIVDDDRDFAQSIEAVLATENYVVLKAHNGQEGLELAKKERPDLMILDVMMAHDTEGFEVSRKIPETPELKNMAIIMVTGIMSVKNLAFKFEPDETWLPVDTVLEKPIAPERLLKEIKKRLA</sequence>
<proteinExistence type="predicted"/>
<evidence type="ECO:0000256" key="3">
    <source>
        <dbReference type="PROSITE-ProRule" id="PRU00169"/>
    </source>
</evidence>
<reference evidence="5" key="1">
    <citation type="journal article" date="2015" name="PeerJ">
        <title>First genomic representation of candidate bacterial phylum KSB3 points to enhanced environmental sensing as a trigger of wastewater bulking.</title>
        <authorList>
            <person name="Sekiguchi Y."/>
            <person name="Ohashi A."/>
            <person name="Parks D.H."/>
            <person name="Yamauchi T."/>
            <person name="Tyson G.W."/>
            <person name="Hugenholtz P."/>
        </authorList>
    </citation>
    <scope>NUCLEOTIDE SEQUENCE [LARGE SCALE GENOMIC DNA]</scope>
</reference>
<feature type="modified residue" description="4-aspartylphosphate" evidence="3">
    <location>
        <position position="56"/>
    </location>
</feature>
<dbReference type="SMART" id="SM00448">
    <property type="entry name" value="REC"/>
    <property type="match status" value="1"/>
</dbReference>
<dbReference type="PANTHER" id="PTHR44591:SF14">
    <property type="entry name" value="PROTEIN PILG"/>
    <property type="match status" value="1"/>
</dbReference>
<dbReference type="GO" id="GO:0000160">
    <property type="term" value="P:phosphorelay signal transduction system"/>
    <property type="evidence" value="ECO:0007669"/>
    <property type="project" value="UniProtKB-KW"/>
</dbReference>
<name>A0A081BX97_VECG1</name>
<evidence type="ECO:0000256" key="2">
    <source>
        <dbReference type="ARBA" id="ARBA00023012"/>
    </source>
</evidence>
<keyword evidence="2" id="KW-0902">Two-component regulatory system</keyword>
<dbReference type="AlphaFoldDB" id="A0A081BX97"/>
<dbReference type="InterPro" id="IPR001789">
    <property type="entry name" value="Sig_transdc_resp-reg_receiver"/>
</dbReference>
<feature type="domain" description="Response regulatory" evidence="4">
    <location>
        <begin position="7"/>
        <end position="129"/>
    </location>
</feature>
<dbReference type="eggNOG" id="COG0745">
    <property type="taxonomic scope" value="Bacteria"/>
</dbReference>
<evidence type="ECO:0000256" key="1">
    <source>
        <dbReference type="ARBA" id="ARBA00022553"/>
    </source>
</evidence>
<organism evidence="5">
    <name type="scientific">Vecturithrix granuli</name>
    <dbReference type="NCBI Taxonomy" id="1499967"/>
    <lineage>
        <taxon>Bacteria</taxon>
        <taxon>Candidatus Moduliflexota</taxon>
        <taxon>Candidatus Vecturitrichia</taxon>
        <taxon>Candidatus Vecturitrichales</taxon>
        <taxon>Candidatus Vecturitrichaceae</taxon>
        <taxon>Candidatus Vecturithrix</taxon>
    </lineage>
</organism>
<keyword evidence="6" id="KW-1185">Reference proteome</keyword>
<protein>
    <submittedName>
        <fullName evidence="5">Response regulator receiver protein</fullName>
    </submittedName>
</protein>
<dbReference type="PROSITE" id="PS50110">
    <property type="entry name" value="RESPONSE_REGULATORY"/>
    <property type="match status" value="1"/>
</dbReference>
<accession>A0A081BX97</accession>
<dbReference type="InterPro" id="IPR011006">
    <property type="entry name" value="CheY-like_superfamily"/>
</dbReference>
<dbReference type="Gene3D" id="3.40.50.2300">
    <property type="match status" value="1"/>
</dbReference>
<dbReference type="SUPFAM" id="SSF52172">
    <property type="entry name" value="CheY-like"/>
    <property type="match status" value="1"/>
</dbReference>
<dbReference type="Proteomes" id="UP000030661">
    <property type="component" value="Unassembled WGS sequence"/>
</dbReference>
<evidence type="ECO:0000313" key="6">
    <source>
        <dbReference type="Proteomes" id="UP000030661"/>
    </source>
</evidence>
<dbReference type="PANTHER" id="PTHR44591">
    <property type="entry name" value="STRESS RESPONSE REGULATOR PROTEIN 1"/>
    <property type="match status" value="1"/>
</dbReference>
<dbReference type="STRING" id="1499967.U27_03916"/>